<comment type="similarity">
    <text evidence="2 13">Belongs to the class-I pyridine nucleotide-disulfide oxidoreductase family.</text>
</comment>
<sequence length="474" mass="49784">MSKEFDVLVIGGGPGGYVAAIRAAQLGFKTACCESNPYADPKGEPRLGGTCLNVGCIPSKALLHTSHLFEEAGHSFESQGISVGTPKIDVAKMIARKSGIVDQLTGGIKGLFKKNKVTLLNGHGAFVGKGDAGWHVKVGEELVVAKQVIVATGSAPRHLPGIPVDNKIVCDNVGALDIDAVPKKLAVIGAGVIGLEMGSVWRRVGADVTVLEAMPDFLAAADQDVAKEALKVFTKQGLKINLGVQIGEVKVGKKGVTIAYKDKDGAEQKLEADRLIVSVGRVPNTAGLNPEAVGLKITERGMIEVDDHCRTNLPGVWAVGDVVRGPMLAHKAMEEAVMVAELMAGQAGHCNFDTVPWVIYTSPEIAWVGKTEQQLKAAGVAYKVGKIPFLANGRALGMGDPTGFVKMLADANTDRILGVHIIGANASELISEAVVAMEFAGCSEDLARICHAHPTLSEVVHEAALACDKRPLHF</sequence>
<evidence type="ECO:0000256" key="12">
    <source>
        <dbReference type="ARBA" id="ARBA00049187"/>
    </source>
</evidence>
<reference evidence="17" key="1">
    <citation type="journal article" date="2019" name="Int. J. Syst. Evol. Microbiol.">
        <title>The Global Catalogue of Microorganisms (GCM) 10K type strain sequencing project: providing services to taxonomists for standard genome sequencing and annotation.</title>
        <authorList>
            <consortium name="The Broad Institute Genomics Platform"/>
            <consortium name="The Broad Institute Genome Sequencing Center for Infectious Disease"/>
            <person name="Wu L."/>
            <person name="Ma J."/>
        </authorList>
    </citation>
    <scope>NUCLEOTIDE SEQUENCE [LARGE SCALE GENOMIC DNA]</scope>
    <source>
        <strain evidence="17">CCUG 48884</strain>
    </source>
</reference>
<protein>
    <recommendedName>
        <fullName evidence="4 13">Dihydrolipoyl dehydrogenase</fullName>
        <ecNumber evidence="3 13">1.8.1.4</ecNumber>
    </recommendedName>
</protein>
<dbReference type="Gene3D" id="3.50.50.60">
    <property type="entry name" value="FAD/NAD(P)-binding domain"/>
    <property type="match status" value="2"/>
</dbReference>
<organism evidence="16 17">
    <name type="scientific">Thauera mechernichensis</name>
    <dbReference type="NCBI Taxonomy" id="82788"/>
    <lineage>
        <taxon>Bacteria</taxon>
        <taxon>Pseudomonadati</taxon>
        <taxon>Pseudomonadota</taxon>
        <taxon>Betaproteobacteria</taxon>
        <taxon>Rhodocyclales</taxon>
        <taxon>Zoogloeaceae</taxon>
        <taxon>Thauera</taxon>
    </lineage>
</organism>
<evidence type="ECO:0000256" key="10">
    <source>
        <dbReference type="ARBA" id="ARBA00023157"/>
    </source>
</evidence>
<evidence type="ECO:0000313" key="17">
    <source>
        <dbReference type="Proteomes" id="UP001597158"/>
    </source>
</evidence>
<comment type="miscellaneous">
    <text evidence="13">The active site is a redox-active disulfide bond.</text>
</comment>
<dbReference type="PRINTS" id="PR00411">
    <property type="entry name" value="PNDRDTASEI"/>
</dbReference>
<evidence type="ECO:0000256" key="13">
    <source>
        <dbReference type="RuleBase" id="RU003692"/>
    </source>
</evidence>
<dbReference type="PRINTS" id="PR00368">
    <property type="entry name" value="FADPNR"/>
</dbReference>
<keyword evidence="6 13" id="KW-0285">Flavoprotein</keyword>
<evidence type="ECO:0000256" key="9">
    <source>
        <dbReference type="ARBA" id="ARBA00023027"/>
    </source>
</evidence>
<keyword evidence="10" id="KW-1015">Disulfide bond</keyword>
<keyword evidence="17" id="KW-1185">Reference proteome</keyword>
<dbReference type="InterPro" id="IPR023753">
    <property type="entry name" value="FAD/NAD-binding_dom"/>
</dbReference>
<dbReference type="PROSITE" id="PS00076">
    <property type="entry name" value="PYRIDINE_REDOX_1"/>
    <property type="match status" value="1"/>
</dbReference>
<keyword evidence="11 13" id="KW-0676">Redox-active center</keyword>
<dbReference type="PANTHER" id="PTHR22912:SF224">
    <property type="entry name" value="DIHYDROLIPOYL DEHYDROGENASE"/>
    <property type="match status" value="1"/>
</dbReference>
<evidence type="ECO:0000259" key="15">
    <source>
        <dbReference type="Pfam" id="PF07992"/>
    </source>
</evidence>
<comment type="caution">
    <text evidence="16">The sequence shown here is derived from an EMBL/GenBank/DDBJ whole genome shotgun (WGS) entry which is preliminary data.</text>
</comment>
<dbReference type="Pfam" id="PF02852">
    <property type="entry name" value="Pyr_redox_dim"/>
    <property type="match status" value="1"/>
</dbReference>
<evidence type="ECO:0000313" key="16">
    <source>
        <dbReference type="EMBL" id="MFD1263779.1"/>
    </source>
</evidence>
<evidence type="ECO:0000256" key="5">
    <source>
        <dbReference type="ARBA" id="ARBA00022490"/>
    </source>
</evidence>
<dbReference type="PIRSF" id="PIRSF000350">
    <property type="entry name" value="Mercury_reductase_MerA"/>
    <property type="match status" value="1"/>
</dbReference>
<keyword evidence="7 13" id="KW-0274">FAD</keyword>
<accession>A0ABW3WF99</accession>
<evidence type="ECO:0000256" key="2">
    <source>
        <dbReference type="ARBA" id="ARBA00007532"/>
    </source>
</evidence>
<comment type="catalytic activity">
    <reaction evidence="12 13">
        <text>N(6)-[(R)-dihydrolipoyl]-L-lysyl-[protein] + NAD(+) = N(6)-[(R)-lipoyl]-L-lysyl-[protein] + NADH + H(+)</text>
        <dbReference type="Rhea" id="RHEA:15045"/>
        <dbReference type="Rhea" id="RHEA-COMP:10474"/>
        <dbReference type="Rhea" id="RHEA-COMP:10475"/>
        <dbReference type="ChEBI" id="CHEBI:15378"/>
        <dbReference type="ChEBI" id="CHEBI:57540"/>
        <dbReference type="ChEBI" id="CHEBI:57945"/>
        <dbReference type="ChEBI" id="CHEBI:83099"/>
        <dbReference type="ChEBI" id="CHEBI:83100"/>
        <dbReference type="EC" id="1.8.1.4"/>
    </reaction>
</comment>
<evidence type="ECO:0000256" key="8">
    <source>
        <dbReference type="ARBA" id="ARBA00023002"/>
    </source>
</evidence>
<evidence type="ECO:0000256" key="11">
    <source>
        <dbReference type="ARBA" id="ARBA00023284"/>
    </source>
</evidence>
<dbReference type="Proteomes" id="UP001597158">
    <property type="component" value="Unassembled WGS sequence"/>
</dbReference>
<dbReference type="EMBL" id="JBHTMC010000020">
    <property type="protein sequence ID" value="MFD1263779.1"/>
    <property type="molecule type" value="Genomic_DNA"/>
</dbReference>
<keyword evidence="8 13" id="KW-0560">Oxidoreductase</keyword>
<comment type="subcellular location">
    <subcellularLocation>
        <location evidence="1">Cytoplasm</location>
    </subcellularLocation>
</comment>
<evidence type="ECO:0000259" key="14">
    <source>
        <dbReference type="Pfam" id="PF02852"/>
    </source>
</evidence>
<evidence type="ECO:0000256" key="6">
    <source>
        <dbReference type="ARBA" id="ARBA00022630"/>
    </source>
</evidence>
<dbReference type="SUPFAM" id="SSF55424">
    <property type="entry name" value="FAD/NAD-linked reductases, dimerisation (C-terminal) domain"/>
    <property type="match status" value="1"/>
</dbReference>
<dbReference type="InterPro" id="IPR016156">
    <property type="entry name" value="FAD/NAD-linked_Rdtase_dimer_sf"/>
</dbReference>
<evidence type="ECO:0000256" key="7">
    <source>
        <dbReference type="ARBA" id="ARBA00022827"/>
    </source>
</evidence>
<name>A0ABW3WF99_9RHOO</name>
<dbReference type="GO" id="GO:0004148">
    <property type="term" value="F:dihydrolipoyl dehydrogenase (NADH) activity"/>
    <property type="evidence" value="ECO:0007669"/>
    <property type="project" value="UniProtKB-EC"/>
</dbReference>
<dbReference type="Pfam" id="PF07992">
    <property type="entry name" value="Pyr_redox_2"/>
    <property type="match status" value="1"/>
</dbReference>
<keyword evidence="9 13" id="KW-0520">NAD</keyword>
<keyword evidence="5" id="KW-0963">Cytoplasm</keyword>
<dbReference type="Gene3D" id="3.30.390.30">
    <property type="match status" value="1"/>
</dbReference>
<dbReference type="PANTHER" id="PTHR22912">
    <property type="entry name" value="DISULFIDE OXIDOREDUCTASE"/>
    <property type="match status" value="1"/>
</dbReference>
<evidence type="ECO:0000256" key="1">
    <source>
        <dbReference type="ARBA" id="ARBA00004496"/>
    </source>
</evidence>
<feature type="domain" description="Pyridine nucleotide-disulphide oxidoreductase dimerisation" evidence="14">
    <location>
        <begin position="355"/>
        <end position="464"/>
    </location>
</feature>
<feature type="domain" description="FAD/NAD(P)-binding" evidence="15">
    <location>
        <begin position="5"/>
        <end position="336"/>
    </location>
</feature>
<dbReference type="InterPro" id="IPR036188">
    <property type="entry name" value="FAD/NAD-bd_sf"/>
</dbReference>
<dbReference type="RefSeq" id="WP_002929731.1">
    <property type="nucleotide sequence ID" value="NZ_JARQZE010000005.1"/>
</dbReference>
<gene>
    <name evidence="16" type="primary">lpdA</name>
    <name evidence="16" type="ORF">ACFQ4M_09295</name>
</gene>
<dbReference type="InterPro" id="IPR006258">
    <property type="entry name" value="Lipoamide_DH"/>
</dbReference>
<dbReference type="InterPro" id="IPR012999">
    <property type="entry name" value="Pyr_OxRdtase_I_AS"/>
</dbReference>
<dbReference type="NCBIfam" id="TIGR01350">
    <property type="entry name" value="lipoamide_DH"/>
    <property type="match status" value="1"/>
</dbReference>
<evidence type="ECO:0000256" key="3">
    <source>
        <dbReference type="ARBA" id="ARBA00012608"/>
    </source>
</evidence>
<dbReference type="SUPFAM" id="SSF51905">
    <property type="entry name" value="FAD/NAD(P)-binding domain"/>
    <property type="match status" value="1"/>
</dbReference>
<comment type="cofactor">
    <cofactor evidence="13">
        <name>FAD</name>
        <dbReference type="ChEBI" id="CHEBI:57692"/>
    </cofactor>
    <text evidence="13">Binds 1 FAD per subunit.</text>
</comment>
<evidence type="ECO:0000256" key="4">
    <source>
        <dbReference type="ARBA" id="ARBA00016961"/>
    </source>
</evidence>
<dbReference type="EC" id="1.8.1.4" evidence="3 13"/>
<dbReference type="InterPro" id="IPR050151">
    <property type="entry name" value="Class-I_Pyr_Nuc-Dis_Oxidored"/>
</dbReference>
<dbReference type="InterPro" id="IPR001100">
    <property type="entry name" value="Pyr_nuc-diS_OxRdtase"/>
</dbReference>
<dbReference type="InterPro" id="IPR004099">
    <property type="entry name" value="Pyr_nucl-diS_OxRdtase_dimer"/>
</dbReference>
<proteinExistence type="inferred from homology"/>